<dbReference type="Proteomes" id="UP000061809">
    <property type="component" value="Chromosome"/>
</dbReference>
<dbReference type="GO" id="GO:0004650">
    <property type="term" value="F:polygalacturonase activity"/>
    <property type="evidence" value="ECO:0007669"/>
    <property type="project" value="UniProtKB-EC"/>
</dbReference>
<keyword evidence="2 4" id="KW-0378">Hydrolase</keyword>
<accession>A0A0P0GFW1</accession>
<dbReference type="PANTHER" id="PTHR31339:SF9">
    <property type="entry name" value="PLASMIN AND FIBRONECTIN-BINDING PROTEIN A"/>
    <property type="match status" value="1"/>
</dbReference>
<protein>
    <submittedName>
        <fullName evidence="5">Polygalacturonase</fullName>
        <ecNumber evidence="5">3.2.1.15</ecNumber>
    </submittedName>
</protein>
<gene>
    <name evidence="5" type="primary">pgl_3</name>
    <name evidence="5" type="ORF">BcellWH2_01637</name>
</gene>
<comment type="similarity">
    <text evidence="1 4">Belongs to the glycosyl hydrolase 28 family.</text>
</comment>
<evidence type="ECO:0000313" key="5">
    <source>
        <dbReference type="EMBL" id="ALJ58890.1"/>
    </source>
</evidence>
<dbReference type="Pfam" id="PF00295">
    <property type="entry name" value="Glyco_hydro_28"/>
    <property type="match status" value="1"/>
</dbReference>
<dbReference type="EC" id="3.2.1.15" evidence="5"/>
<proteinExistence type="inferred from homology"/>
<evidence type="ECO:0000256" key="3">
    <source>
        <dbReference type="ARBA" id="ARBA00023295"/>
    </source>
</evidence>
<keyword evidence="3 4" id="KW-0326">Glycosidase</keyword>
<organism evidence="5 6">
    <name type="scientific">Bacteroides cellulosilyticus</name>
    <dbReference type="NCBI Taxonomy" id="246787"/>
    <lineage>
        <taxon>Bacteria</taxon>
        <taxon>Pseudomonadati</taxon>
        <taxon>Bacteroidota</taxon>
        <taxon>Bacteroidia</taxon>
        <taxon>Bacteroidales</taxon>
        <taxon>Bacteroidaceae</taxon>
        <taxon>Bacteroides</taxon>
    </lineage>
</organism>
<evidence type="ECO:0000256" key="1">
    <source>
        <dbReference type="ARBA" id="ARBA00008834"/>
    </source>
</evidence>
<dbReference type="InterPro" id="IPR000743">
    <property type="entry name" value="Glyco_hydro_28"/>
</dbReference>
<dbReference type="InterPro" id="IPR051801">
    <property type="entry name" value="GH28_Enzymes"/>
</dbReference>
<reference evidence="5 6" key="1">
    <citation type="journal article" date="2015" name="Science">
        <title>Genetic determinants of in vivo fitness and diet responsiveness in multiple human gut Bacteroides.</title>
        <authorList>
            <person name="Wu M."/>
            <person name="McNulty N.P."/>
            <person name="Rodionov D.A."/>
            <person name="Khoroshkin M.S."/>
            <person name="Griffin N.W."/>
            <person name="Cheng J."/>
            <person name="Latreille P."/>
            <person name="Kerstetter R.A."/>
            <person name="Terrapon N."/>
            <person name="Henrissat B."/>
            <person name="Osterman A.L."/>
            <person name="Gordon J.I."/>
        </authorList>
    </citation>
    <scope>NUCLEOTIDE SEQUENCE [LARGE SCALE GENOMIC DNA]</scope>
    <source>
        <strain evidence="5 6">WH2</strain>
    </source>
</reference>
<dbReference type="PATRIC" id="fig|246787.4.peg.1684"/>
<dbReference type="KEGG" id="bcel:BcellWH2_01637"/>
<name>A0A0P0GFW1_9BACE</name>
<dbReference type="InterPro" id="IPR012334">
    <property type="entry name" value="Pectin_lyas_fold"/>
</dbReference>
<dbReference type="PANTHER" id="PTHR31339">
    <property type="entry name" value="PECTIN LYASE-RELATED"/>
    <property type="match status" value="1"/>
</dbReference>
<dbReference type="Gene3D" id="2.160.20.10">
    <property type="entry name" value="Single-stranded right-handed beta-helix, Pectin lyase-like"/>
    <property type="match status" value="1"/>
</dbReference>
<dbReference type="SUPFAM" id="SSF51126">
    <property type="entry name" value="Pectin lyase-like"/>
    <property type="match status" value="1"/>
</dbReference>
<evidence type="ECO:0000256" key="4">
    <source>
        <dbReference type="RuleBase" id="RU361169"/>
    </source>
</evidence>
<evidence type="ECO:0000313" key="6">
    <source>
        <dbReference type="Proteomes" id="UP000061809"/>
    </source>
</evidence>
<sequence>MTFNKTRMQKEFFKRALSVLGVFMGSLFPVFGQYITVNVDAPFPMDPIKEFIYPQNDFSILEYGAVEGGKVDNTFAIAAAIDACHKAGGGRVVIPEGEWLTGPVHLKSNVNLYLSENAVLCFTDNPSDYLPAVMTSWEGMECYNYSPLVYAIGCENVAITGKGMLKPKMDTWKVWFARPEAHLNALKELYTMASTDVPVEKRQMAVGENNLRPHLIHFNRCRNVLLDGFKIRESPFWTIHIYMCNGGIARNLDVKAHGHNNDGIDLEMTRNFLVEDCTFDQGDDAVVIKAGRNRDAWRLNIPTENIVIRNCNIVEGHTLLGIGSEISGGIRNVYMHDCKVPQSVRRLFFVKTNHRRGAFVENIHMENIRAGHVQRVLEIDTDVLYQWKDLVSTYEERITRIDGIYMKNVVCTSADAIYELKGDAKLPARNIVIEDVHVNEVRDFVKKIDNTENVTERNVTYSFSEH</sequence>
<dbReference type="GO" id="GO:0005975">
    <property type="term" value="P:carbohydrate metabolic process"/>
    <property type="evidence" value="ECO:0007669"/>
    <property type="project" value="InterPro"/>
</dbReference>
<dbReference type="AlphaFoldDB" id="A0A0P0GFW1"/>
<dbReference type="InterPro" id="IPR011050">
    <property type="entry name" value="Pectin_lyase_fold/virulence"/>
</dbReference>
<evidence type="ECO:0000256" key="2">
    <source>
        <dbReference type="ARBA" id="ARBA00022801"/>
    </source>
</evidence>
<dbReference type="EMBL" id="CP012801">
    <property type="protein sequence ID" value="ALJ58890.1"/>
    <property type="molecule type" value="Genomic_DNA"/>
</dbReference>